<dbReference type="Proteomes" id="UP000599523">
    <property type="component" value="Unassembled WGS sequence"/>
</dbReference>
<sequence length="74" mass="8537">AEVERIVREIRTDGTRILMVTHNLGQATRLADDIAFMSAGRIWEHTPTQQFFRQPGSEAARLFIQGELPWRMVL</sequence>
<dbReference type="EMBL" id="WTVM01000002">
    <property type="protein sequence ID" value="NMG01505.1"/>
    <property type="molecule type" value="Genomic_DNA"/>
</dbReference>
<keyword evidence="1" id="KW-0547">Nucleotide-binding</keyword>
<proteinExistence type="predicted"/>
<reference evidence="1" key="1">
    <citation type="submission" date="2019-12" db="EMBL/GenBank/DDBJ databases">
        <title>Comparative genomics gives insights into the taxonomy of the Azoarcus-Aromatoleum group and reveals separate origins of nif in the plant-associated Azoarcus and non-plant-associated Aromatoleum sub-groups.</title>
        <authorList>
            <person name="Lafos M."/>
            <person name="Maluk M."/>
            <person name="Batista M."/>
            <person name="Junghare M."/>
            <person name="Carmona M."/>
            <person name="Faoro H."/>
            <person name="Cruz L.M."/>
            <person name="Battistoni F."/>
            <person name="De Souza E."/>
            <person name="Pedrosa F."/>
            <person name="Chen W.-M."/>
            <person name="Poole P.S."/>
            <person name="Dixon R.A."/>
            <person name="James E.K."/>
        </authorList>
    </citation>
    <scope>NUCLEOTIDE SEQUENCE</scope>
    <source>
        <strain evidence="1">NSC3</strain>
    </source>
</reference>
<evidence type="ECO:0000313" key="2">
    <source>
        <dbReference type="Proteomes" id="UP000599523"/>
    </source>
</evidence>
<dbReference type="Gene3D" id="3.40.50.300">
    <property type="entry name" value="P-loop containing nucleotide triphosphate hydrolases"/>
    <property type="match status" value="1"/>
</dbReference>
<keyword evidence="1" id="KW-0067">ATP-binding</keyword>
<dbReference type="GO" id="GO:0005524">
    <property type="term" value="F:ATP binding"/>
    <property type="evidence" value="ECO:0007669"/>
    <property type="project" value="UniProtKB-KW"/>
</dbReference>
<dbReference type="SUPFAM" id="SSF52540">
    <property type="entry name" value="P-loop containing nucleoside triphosphate hydrolases"/>
    <property type="match status" value="1"/>
</dbReference>
<dbReference type="InterPro" id="IPR027417">
    <property type="entry name" value="P-loop_NTPase"/>
</dbReference>
<comment type="caution">
    <text evidence="1">The sequence shown here is derived from an EMBL/GenBank/DDBJ whole genome shotgun (WGS) entry which is preliminary data.</text>
</comment>
<accession>A0A972F614</accession>
<protein>
    <submittedName>
        <fullName evidence="1">ABC transporter ATP-binding protein</fullName>
    </submittedName>
</protein>
<evidence type="ECO:0000313" key="1">
    <source>
        <dbReference type="EMBL" id="NMG01505.1"/>
    </source>
</evidence>
<keyword evidence="2" id="KW-1185">Reference proteome</keyword>
<organism evidence="1 2">
    <name type="scientific">Azoarcus taiwanensis</name>
    <dbReference type="NCBI Taxonomy" id="666964"/>
    <lineage>
        <taxon>Bacteria</taxon>
        <taxon>Pseudomonadati</taxon>
        <taxon>Pseudomonadota</taxon>
        <taxon>Betaproteobacteria</taxon>
        <taxon>Rhodocyclales</taxon>
        <taxon>Zoogloeaceae</taxon>
        <taxon>Azoarcus</taxon>
    </lineage>
</organism>
<dbReference type="AlphaFoldDB" id="A0A972F614"/>
<name>A0A972F614_9RHOO</name>
<feature type="non-terminal residue" evidence="1">
    <location>
        <position position="1"/>
    </location>
</feature>
<gene>
    <name evidence="1" type="ORF">GPA21_00765</name>
</gene>